<evidence type="ECO:0000313" key="3">
    <source>
        <dbReference type="Proteomes" id="UP001469553"/>
    </source>
</evidence>
<feature type="compositionally biased region" description="Pro residues" evidence="1">
    <location>
        <begin position="103"/>
        <end position="119"/>
    </location>
</feature>
<feature type="compositionally biased region" description="Polar residues" evidence="1">
    <location>
        <begin position="141"/>
        <end position="152"/>
    </location>
</feature>
<gene>
    <name evidence="2" type="ORF">AMECASPLE_021659</name>
</gene>
<reference evidence="2 3" key="1">
    <citation type="submission" date="2021-06" db="EMBL/GenBank/DDBJ databases">
        <authorList>
            <person name="Palmer J.M."/>
        </authorList>
    </citation>
    <scope>NUCLEOTIDE SEQUENCE [LARGE SCALE GENOMIC DNA]</scope>
    <source>
        <strain evidence="2 3">AS_MEX2019</strain>
        <tissue evidence="2">Muscle</tissue>
    </source>
</reference>
<protein>
    <submittedName>
        <fullName evidence="2">Uncharacterized protein</fullName>
    </submittedName>
</protein>
<evidence type="ECO:0000256" key="1">
    <source>
        <dbReference type="SAM" id="MobiDB-lite"/>
    </source>
</evidence>
<sequence>MRGPRLVQEREQSKTQPATKKNKHSQSQSPTPTLMHTHKITRTQRKDKQQWTSYTHSDSPCILFTPRSSRRYPLGATSPRTQEVVPFSPGAETGRQRGHRPDPGSPGPAPNPVPNNPHPPPERGLCTKEGSTWPKPAHQPESPQDGSVPTPQ</sequence>
<accession>A0ABV0XGM9</accession>
<name>A0ABV0XGM9_9TELE</name>
<keyword evidence="3" id="KW-1185">Reference proteome</keyword>
<feature type="compositionally biased region" description="Polar residues" evidence="1">
    <location>
        <begin position="14"/>
        <end position="34"/>
    </location>
</feature>
<dbReference type="EMBL" id="JAHRIP010001881">
    <property type="protein sequence ID" value="MEQ2280605.1"/>
    <property type="molecule type" value="Genomic_DNA"/>
</dbReference>
<organism evidence="2 3">
    <name type="scientific">Ameca splendens</name>
    <dbReference type="NCBI Taxonomy" id="208324"/>
    <lineage>
        <taxon>Eukaryota</taxon>
        <taxon>Metazoa</taxon>
        <taxon>Chordata</taxon>
        <taxon>Craniata</taxon>
        <taxon>Vertebrata</taxon>
        <taxon>Euteleostomi</taxon>
        <taxon>Actinopterygii</taxon>
        <taxon>Neopterygii</taxon>
        <taxon>Teleostei</taxon>
        <taxon>Neoteleostei</taxon>
        <taxon>Acanthomorphata</taxon>
        <taxon>Ovalentaria</taxon>
        <taxon>Atherinomorphae</taxon>
        <taxon>Cyprinodontiformes</taxon>
        <taxon>Goodeidae</taxon>
        <taxon>Ameca</taxon>
    </lineage>
</organism>
<dbReference type="Proteomes" id="UP001469553">
    <property type="component" value="Unassembled WGS sequence"/>
</dbReference>
<feature type="region of interest" description="Disordered" evidence="1">
    <location>
        <begin position="1"/>
        <end position="152"/>
    </location>
</feature>
<comment type="caution">
    <text evidence="2">The sequence shown here is derived from an EMBL/GenBank/DDBJ whole genome shotgun (WGS) entry which is preliminary data.</text>
</comment>
<evidence type="ECO:0000313" key="2">
    <source>
        <dbReference type="EMBL" id="MEQ2280605.1"/>
    </source>
</evidence>
<proteinExistence type="predicted"/>